<dbReference type="AlphaFoldDB" id="A0A0V0YIG1"/>
<keyword evidence="1" id="KW-0812">Transmembrane</keyword>
<evidence type="ECO:0000256" key="1">
    <source>
        <dbReference type="SAM" id="Phobius"/>
    </source>
</evidence>
<reference evidence="2 3" key="1">
    <citation type="submission" date="2015-01" db="EMBL/GenBank/DDBJ databases">
        <title>Evolution of Trichinella species and genotypes.</title>
        <authorList>
            <person name="Korhonen P.K."/>
            <person name="Edoardo P."/>
            <person name="Giuseppe L.R."/>
            <person name="Gasser R.B."/>
        </authorList>
    </citation>
    <scope>NUCLEOTIDE SEQUENCE [LARGE SCALE GENOMIC DNA]</scope>
    <source>
        <strain evidence="2">ISS141</strain>
    </source>
</reference>
<feature type="transmembrane region" description="Helical" evidence="1">
    <location>
        <begin position="6"/>
        <end position="23"/>
    </location>
</feature>
<name>A0A0V0YIG1_TRIPS</name>
<protein>
    <submittedName>
        <fullName evidence="2">Uncharacterized protein</fullName>
    </submittedName>
</protein>
<keyword evidence="1" id="KW-1133">Transmembrane helix</keyword>
<accession>A0A0V0YIG1</accession>
<proteinExistence type="predicted"/>
<dbReference type="Proteomes" id="UP000054815">
    <property type="component" value="Unassembled WGS sequence"/>
</dbReference>
<evidence type="ECO:0000313" key="2">
    <source>
        <dbReference type="EMBL" id="KRX99967.1"/>
    </source>
</evidence>
<sequence length="246" mass="28122">MVFWFIVLDCAAIVLFMCYIVEFSQMALWKTVPDGVLEAIGDMKKQSRRAAGECNSQTGRFLRIPATWQELQLTAEQGMTEPGQQFLMYHSPTNDILIFAIDARVKLLAESIISLKRVCGCKVNCDCGPTTTIRRRPTCLLWRKIVSYEGIHAPIHHWLLHQWLMVLWFNVLDSAAAALFMCYIMEFNQVALWKTVPDGVEKNLVDIVLQNLAADFAHVFFLIMRKGVKSLNLQPVPENIKSWLES</sequence>
<dbReference type="EMBL" id="JYDU01000011">
    <property type="protein sequence ID" value="KRX99967.1"/>
    <property type="molecule type" value="Genomic_DNA"/>
</dbReference>
<organism evidence="2 3">
    <name type="scientific">Trichinella pseudospiralis</name>
    <name type="common">Parasitic roundworm</name>
    <dbReference type="NCBI Taxonomy" id="6337"/>
    <lineage>
        <taxon>Eukaryota</taxon>
        <taxon>Metazoa</taxon>
        <taxon>Ecdysozoa</taxon>
        <taxon>Nematoda</taxon>
        <taxon>Enoplea</taxon>
        <taxon>Dorylaimia</taxon>
        <taxon>Trichinellida</taxon>
        <taxon>Trichinellidae</taxon>
        <taxon>Trichinella</taxon>
    </lineage>
</organism>
<gene>
    <name evidence="2" type="ORF">T4E_8042</name>
</gene>
<keyword evidence="1" id="KW-0472">Membrane</keyword>
<evidence type="ECO:0000313" key="3">
    <source>
        <dbReference type="Proteomes" id="UP000054815"/>
    </source>
</evidence>
<comment type="caution">
    <text evidence="2">The sequence shown here is derived from an EMBL/GenBank/DDBJ whole genome shotgun (WGS) entry which is preliminary data.</text>
</comment>